<reference evidence="4" key="1">
    <citation type="submission" date="2010-05" db="EMBL/GenBank/DDBJ databases">
        <title>Complete sequence of Staphylothermus hellenicus DSM 12710.</title>
        <authorList>
            <consortium name="US DOE Joint Genome Institute"/>
            <person name="Lucas S."/>
            <person name="Copeland A."/>
            <person name="Lapidus A."/>
            <person name="Cheng J.-F."/>
            <person name="Bruce D."/>
            <person name="Goodwin L."/>
            <person name="Pitluck S."/>
            <person name="Davenport K."/>
            <person name="Detter J.C."/>
            <person name="Han C."/>
            <person name="Tapia R."/>
            <person name="Larimer F."/>
            <person name="Land M."/>
            <person name="Hauser L."/>
            <person name="Kyrpides N."/>
            <person name="Mikhailova N."/>
            <person name="Anderson I.J."/>
            <person name="Woyke T."/>
        </authorList>
    </citation>
    <scope>NUCLEOTIDE SEQUENCE [LARGE SCALE GENOMIC DNA]</scope>
    <source>
        <strain evidence="4">DSM 12710 / JCM 10830 / BK20S6-10-b1 / P8</strain>
    </source>
</reference>
<dbReference type="AlphaFoldDB" id="D7D9B5"/>
<evidence type="ECO:0000313" key="3">
    <source>
        <dbReference type="EMBL" id="ADI32361.1"/>
    </source>
</evidence>
<dbReference type="EMBL" id="CP002051">
    <property type="protein sequence ID" value="ADI32361.1"/>
    <property type="molecule type" value="Genomic_DNA"/>
</dbReference>
<reference evidence="3 4" key="2">
    <citation type="journal article" date="2011" name="Stand. Genomic Sci.">
        <title>Complete genome sequence of Staphylothermus hellenicus P8.</title>
        <authorList>
            <person name="Anderson I."/>
            <person name="Wirth R."/>
            <person name="Lucas S."/>
            <person name="Copeland A."/>
            <person name="Lapidus A."/>
            <person name="Cheng J.F."/>
            <person name="Goodwin L."/>
            <person name="Pitluck S."/>
            <person name="Davenport K."/>
            <person name="Detter J.C."/>
            <person name="Han C."/>
            <person name="Tapia R."/>
            <person name="Land M."/>
            <person name="Hauser L."/>
            <person name="Pati A."/>
            <person name="Mikhailova N."/>
            <person name="Woyke T."/>
            <person name="Klenk H.P."/>
            <person name="Kyrpides N."/>
            <person name="Ivanova N."/>
        </authorList>
    </citation>
    <scope>NUCLEOTIDE SEQUENCE [LARGE SCALE GENOMIC DNA]</scope>
    <source>
        <strain evidence="4">DSM 12710 / JCM 10830 / BK20S6-10-b1 / P8</strain>
    </source>
</reference>
<feature type="compositionally biased region" description="Low complexity" evidence="1">
    <location>
        <begin position="357"/>
        <end position="379"/>
    </location>
</feature>
<keyword evidence="2" id="KW-0472">Membrane</keyword>
<accession>D7D9B5</accession>
<feature type="transmembrane region" description="Helical" evidence="2">
    <location>
        <begin position="402"/>
        <end position="422"/>
    </location>
</feature>
<organism evidence="3 4">
    <name type="scientific">Staphylothermus hellenicus (strain DSM 12710 / JCM 10830 / BK20S6-10-b1 / P8)</name>
    <dbReference type="NCBI Taxonomy" id="591019"/>
    <lineage>
        <taxon>Archaea</taxon>
        <taxon>Thermoproteota</taxon>
        <taxon>Thermoprotei</taxon>
        <taxon>Desulfurococcales</taxon>
        <taxon>Desulfurococcaceae</taxon>
        <taxon>Staphylothermus</taxon>
    </lineage>
</organism>
<sequence>MNKSAPLLILLVFLALLVNSFVFANPIPAPTIILDREDITFNFTYLGNGVVSVSVYGKYTMRNAGYAVITMYFPVPNETDRESVRVLVNGKEMSYGFTWDMIIWGHKYRYYTVKGPLPLITWSVMGGEEKYVVEVYYNYKFNIRNGFGETIYALGTGKYYYTYSKQCIATININLKGFNNTLLNIILDAPNQTETLVYAKLINKPIRTSIVLASNRFSSFKRDLWFMFKQINPNNYMEGYVGKIHLRIDPLLGMKYLKIHGSAAFNSGGYMFSRLELVTSENEVDLVMNIIQIKGPAAMIIKEVDYELYAPLNISETGKLNFKLIVNERILVNKTLNCTRQMQPLVEESIVQKPINNSTIPIQNQNTTTTNTQHSNNNPDESPSSTTPMIEEKTTYKRTKTISTLTLIVSAVIALILFALLISKKR</sequence>
<dbReference type="eggNOG" id="arCOG12436">
    <property type="taxonomic scope" value="Archaea"/>
</dbReference>
<gene>
    <name evidence="3" type="ordered locus">Shell_1265</name>
</gene>
<keyword evidence="4" id="KW-1185">Reference proteome</keyword>
<name>D7D9B5_STAHD</name>
<dbReference type="OrthoDB" id="376524at2157"/>
<evidence type="ECO:0000256" key="2">
    <source>
        <dbReference type="SAM" id="Phobius"/>
    </source>
</evidence>
<dbReference type="HOGENOM" id="CLU_734917_0_0_2"/>
<dbReference type="Proteomes" id="UP000002573">
    <property type="component" value="Chromosome"/>
</dbReference>
<evidence type="ECO:0000256" key="1">
    <source>
        <dbReference type="SAM" id="MobiDB-lite"/>
    </source>
</evidence>
<proteinExistence type="predicted"/>
<dbReference type="KEGG" id="shc:Shell_1265"/>
<protein>
    <submittedName>
        <fullName evidence="3">Uncharacterized protein</fullName>
    </submittedName>
</protein>
<evidence type="ECO:0000313" key="4">
    <source>
        <dbReference type="Proteomes" id="UP000002573"/>
    </source>
</evidence>
<feature type="region of interest" description="Disordered" evidence="1">
    <location>
        <begin position="357"/>
        <end position="389"/>
    </location>
</feature>
<keyword evidence="2" id="KW-0812">Transmembrane</keyword>
<keyword evidence="2" id="KW-1133">Transmembrane helix</keyword>